<evidence type="ECO:0000256" key="1">
    <source>
        <dbReference type="SAM" id="Phobius"/>
    </source>
</evidence>
<feature type="transmembrane region" description="Helical" evidence="1">
    <location>
        <begin position="35"/>
        <end position="54"/>
    </location>
</feature>
<keyword evidence="3" id="KW-1185">Reference proteome</keyword>
<feature type="transmembrane region" description="Helical" evidence="1">
    <location>
        <begin position="61"/>
        <end position="79"/>
    </location>
</feature>
<gene>
    <name evidence="2" type="ORF">LBU54_06050</name>
</gene>
<keyword evidence="1" id="KW-1133">Transmembrane helix</keyword>
<sequence length="120" mass="13329">MDKLKYWIILVGLVIGALAYWNVPYKELQLNNLNMWLFVGSGTFIGGFVLKLVSKKAPINVALFLMLGVITSIVLRIVYDVSLWDSTSHNVAPFEIVLAGLQSFPFALLGAYIAVLIKKL</sequence>
<feature type="transmembrane region" description="Helical" evidence="1">
    <location>
        <begin position="7"/>
        <end position="23"/>
    </location>
</feature>
<protein>
    <submittedName>
        <fullName evidence="2">Uncharacterized protein</fullName>
    </submittedName>
</protein>
<accession>A0ABS7XQ47</accession>
<proteinExistence type="predicted"/>
<dbReference type="Proteomes" id="UP001198901">
    <property type="component" value="Unassembled WGS sequence"/>
</dbReference>
<dbReference type="RefSeq" id="WP_224527224.1">
    <property type="nucleotide sequence ID" value="NZ_JAIUJR010000003.1"/>
</dbReference>
<evidence type="ECO:0000313" key="3">
    <source>
        <dbReference type="Proteomes" id="UP001198901"/>
    </source>
</evidence>
<reference evidence="3" key="1">
    <citation type="submission" date="2023-07" db="EMBL/GenBank/DDBJ databases">
        <authorList>
            <person name="Yue Y."/>
        </authorList>
    </citation>
    <scope>NUCLEOTIDE SEQUENCE [LARGE SCALE GENOMIC DNA]</scope>
    <source>
        <strain evidence="3">D23</strain>
    </source>
</reference>
<name>A0ABS7XQ47_9FLAO</name>
<keyword evidence="1" id="KW-0812">Transmembrane</keyword>
<organism evidence="2 3">
    <name type="scientific">Winogradskyella alexanderae</name>
    <dbReference type="NCBI Taxonomy" id="2877123"/>
    <lineage>
        <taxon>Bacteria</taxon>
        <taxon>Pseudomonadati</taxon>
        <taxon>Bacteroidota</taxon>
        <taxon>Flavobacteriia</taxon>
        <taxon>Flavobacteriales</taxon>
        <taxon>Flavobacteriaceae</taxon>
        <taxon>Winogradskyella</taxon>
    </lineage>
</organism>
<feature type="transmembrane region" description="Helical" evidence="1">
    <location>
        <begin position="91"/>
        <end position="117"/>
    </location>
</feature>
<comment type="caution">
    <text evidence="2">The sequence shown here is derived from an EMBL/GenBank/DDBJ whole genome shotgun (WGS) entry which is preliminary data.</text>
</comment>
<keyword evidence="1" id="KW-0472">Membrane</keyword>
<evidence type="ECO:0000313" key="2">
    <source>
        <dbReference type="EMBL" id="MCA0132139.1"/>
    </source>
</evidence>
<dbReference type="EMBL" id="JAIUJR010000003">
    <property type="protein sequence ID" value="MCA0132139.1"/>
    <property type="molecule type" value="Genomic_DNA"/>
</dbReference>